<dbReference type="InterPro" id="IPR002347">
    <property type="entry name" value="SDR_fam"/>
</dbReference>
<dbReference type="Pfam" id="PF00106">
    <property type="entry name" value="adh_short"/>
    <property type="match status" value="1"/>
</dbReference>
<dbReference type="GO" id="GO:0016491">
    <property type="term" value="F:oxidoreductase activity"/>
    <property type="evidence" value="ECO:0007669"/>
    <property type="project" value="UniProtKB-KW"/>
</dbReference>
<dbReference type="RefSeq" id="WP_281834689.1">
    <property type="nucleotide sequence ID" value="NZ_BSDY01000005.1"/>
</dbReference>
<dbReference type="PANTHER" id="PTHR44196:SF2">
    <property type="entry name" value="SHORT-CHAIN DEHYDROGENASE-RELATED"/>
    <property type="match status" value="1"/>
</dbReference>
<organism evidence="3 4">
    <name type="scientific">Propionigenium maris DSM 9537</name>
    <dbReference type="NCBI Taxonomy" id="1123000"/>
    <lineage>
        <taxon>Bacteria</taxon>
        <taxon>Fusobacteriati</taxon>
        <taxon>Fusobacteriota</taxon>
        <taxon>Fusobacteriia</taxon>
        <taxon>Fusobacteriales</taxon>
        <taxon>Fusobacteriaceae</taxon>
        <taxon>Propionigenium</taxon>
    </lineage>
</organism>
<proteinExistence type="inferred from homology"/>
<dbReference type="CDD" id="cd05233">
    <property type="entry name" value="SDR_c"/>
    <property type="match status" value="1"/>
</dbReference>
<comment type="caution">
    <text evidence="3">The sequence shown here is derived from an EMBL/GenBank/DDBJ whole genome shotgun (WGS) entry which is preliminary data.</text>
</comment>
<keyword evidence="4" id="KW-1185">Reference proteome</keyword>
<keyword evidence="2" id="KW-0560">Oxidoreductase</keyword>
<dbReference type="PRINTS" id="PR00081">
    <property type="entry name" value="GDHRDH"/>
</dbReference>
<protein>
    <recommendedName>
        <fullName evidence="5">Short chain dehydrogenase</fullName>
    </recommendedName>
</protein>
<dbReference type="Proteomes" id="UP001144471">
    <property type="component" value="Unassembled WGS sequence"/>
</dbReference>
<dbReference type="AlphaFoldDB" id="A0A9W6LMV7"/>
<evidence type="ECO:0000313" key="4">
    <source>
        <dbReference type="Proteomes" id="UP001144471"/>
    </source>
</evidence>
<evidence type="ECO:0008006" key="5">
    <source>
        <dbReference type="Google" id="ProtNLM"/>
    </source>
</evidence>
<dbReference type="EMBL" id="BSDY01000005">
    <property type="protein sequence ID" value="GLI55893.1"/>
    <property type="molecule type" value="Genomic_DNA"/>
</dbReference>
<evidence type="ECO:0000313" key="3">
    <source>
        <dbReference type="EMBL" id="GLI55893.1"/>
    </source>
</evidence>
<dbReference type="Gene3D" id="3.40.50.720">
    <property type="entry name" value="NAD(P)-binding Rossmann-like Domain"/>
    <property type="match status" value="1"/>
</dbReference>
<dbReference type="PANTHER" id="PTHR44196">
    <property type="entry name" value="DEHYDROGENASE/REDUCTASE SDR FAMILY MEMBER 7B"/>
    <property type="match status" value="1"/>
</dbReference>
<evidence type="ECO:0000256" key="1">
    <source>
        <dbReference type="ARBA" id="ARBA00006484"/>
    </source>
</evidence>
<sequence>MNILITGVTSGIGRALTIRYIEEGHRVIGVARREERLRALREEHGENFSYIRWDLGQVDKLGGLVERIEDEGVEIDLLINNAGMGNYGEFVEEEIEKDLQMIDINITAATYLTKVYLKRMRERNSGGIINVASTAAFQRGGLSWQLTMELSPIPLP</sequence>
<reference evidence="3" key="1">
    <citation type="submission" date="2022-12" db="EMBL/GenBank/DDBJ databases">
        <title>Reference genome sequencing for broad-spectrum identification of bacterial and archaeal isolates by mass spectrometry.</title>
        <authorList>
            <person name="Sekiguchi Y."/>
            <person name="Tourlousse D.M."/>
        </authorList>
    </citation>
    <scope>NUCLEOTIDE SEQUENCE</scope>
    <source>
        <strain evidence="3">10succ1</strain>
    </source>
</reference>
<accession>A0A9W6LMV7</accession>
<evidence type="ECO:0000256" key="2">
    <source>
        <dbReference type="ARBA" id="ARBA00023002"/>
    </source>
</evidence>
<gene>
    <name evidence="3" type="ORF">PM10SUCC1_14070</name>
</gene>
<comment type="similarity">
    <text evidence="1">Belongs to the short-chain dehydrogenases/reductases (SDR) family.</text>
</comment>
<dbReference type="GO" id="GO:0016020">
    <property type="term" value="C:membrane"/>
    <property type="evidence" value="ECO:0007669"/>
    <property type="project" value="TreeGrafter"/>
</dbReference>
<dbReference type="InterPro" id="IPR036291">
    <property type="entry name" value="NAD(P)-bd_dom_sf"/>
</dbReference>
<dbReference type="SUPFAM" id="SSF51735">
    <property type="entry name" value="NAD(P)-binding Rossmann-fold domains"/>
    <property type="match status" value="1"/>
</dbReference>
<name>A0A9W6LMV7_9FUSO</name>